<evidence type="ECO:0000313" key="4">
    <source>
        <dbReference type="Proteomes" id="UP000245992"/>
    </source>
</evidence>
<feature type="domain" description="DUF8094" evidence="2">
    <location>
        <begin position="42"/>
        <end position="332"/>
    </location>
</feature>
<dbReference type="InterPro" id="IPR058407">
    <property type="entry name" value="DUF8094"/>
</dbReference>
<dbReference type="Pfam" id="PF26366">
    <property type="entry name" value="DUF8094"/>
    <property type="match status" value="1"/>
</dbReference>
<gene>
    <name evidence="3" type="ORF">Y717_07265</name>
</gene>
<protein>
    <recommendedName>
        <fullName evidence="2">DUF8094 domain-containing protein</fullName>
    </recommendedName>
</protein>
<keyword evidence="1" id="KW-0732">Signal</keyword>
<name>A0A2T7TA79_9ACTN</name>
<dbReference type="STRING" id="1440053.GCA_000718095_03632"/>
<organism evidence="3 4">
    <name type="scientific">Streptomyces scopuliridis RB72</name>
    <dbReference type="NCBI Taxonomy" id="1440053"/>
    <lineage>
        <taxon>Bacteria</taxon>
        <taxon>Bacillati</taxon>
        <taxon>Actinomycetota</taxon>
        <taxon>Actinomycetes</taxon>
        <taxon>Kitasatosporales</taxon>
        <taxon>Streptomycetaceae</taxon>
        <taxon>Streptomyces</taxon>
    </lineage>
</organism>
<comment type="caution">
    <text evidence="3">The sequence shown here is derived from an EMBL/GenBank/DDBJ whole genome shotgun (WGS) entry which is preliminary data.</text>
</comment>
<reference evidence="3 4" key="1">
    <citation type="submission" date="2013-12" db="EMBL/GenBank/DDBJ databases">
        <title>Annotated genome of Streptomyces scopuliridis.</title>
        <authorList>
            <person name="Olson J.B."/>
        </authorList>
    </citation>
    <scope>NUCLEOTIDE SEQUENCE [LARGE SCALE GENOMIC DNA]</scope>
    <source>
        <strain evidence="3 4">RB72</strain>
    </source>
</reference>
<evidence type="ECO:0000256" key="1">
    <source>
        <dbReference type="SAM" id="SignalP"/>
    </source>
</evidence>
<feature type="chain" id="PRO_5038378063" description="DUF8094 domain-containing protein" evidence="1">
    <location>
        <begin position="27"/>
        <end position="333"/>
    </location>
</feature>
<keyword evidence="4" id="KW-1185">Reference proteome</keyword>
<sequence length="333" mass="35215">MSRLGRPIRAAAGLATVMVLSLTASGCVTVHGELAVLPSADRSEAARALKDFTDAYNAADKAYDPALDAGRVTGALGAINQAGLKARSITSPDGNPAHQPLELADAKFTIPKKAGWPRWFVADTDSNRDTDDGGPQDTRWVLVFVRNGPDERWKVPYLTILAANEVPDFATDKDGWGEPVAPDSEGLALAPGKLSAAYASYLRDGTAKTFADGPHTNGWREAREKNARLPGLVTQYVDQPLAEGDFAPLGLATKDGGALVFFATRHFERQTGAQGVTPRVNADVKALLTGEIRNTVTKEWVSSQVALVPRAGSDTPTVEVASRLQGVTGAKGS</sequence>
<evidence type="ECO:0000259" key="2">
    <source>
        <dbReference type="Pfam" id="PF26366"/>
    </source>
</evidence>
<accession>A0A2T7TA79</accession>
<evidence type="ECO:0000313" key="3">
    <source>
        <dbReference type="EMBL" id="PVE11996.1"/>
    </source>
</evidence>
<feature type="signal peptide" evidence="1">
    <location>
        <begin position="1"/>
        <end position="26"/>
    </location>
</feature>
<dbReference type="AlphaFoldDB" id="A0A2T7TA79"/>
<dbReference type="PROSITE" id="PS51257">
    <property type="entry name" value="PROKAR_LIPOPROTEIN"/>
    <property type="match status" value="1"/>
</dbReference>
<dbReference type="Proteomes" id="UP000245992">
    <property type="component" value="Unassembled WGS sequence"/>
</dbReference>
<proteinExistence type="predicted"/>
<dbReference type="EMBL" id="AZSP01000124">
    <property type="protein sequence ID" value="PVE11996.1"/>
    <property type="molecule type" value="Genomic_DNA"/>
</dbReference>